<evidence type="ECO:0000313" key="1">
    <source>
        <dbReference type="EMBL" id="CAJ2510150.1"/>
    </source>
</evidence>
<accession>A0AAI8VLP9</accession>
<dbReference type="PANTHER" id="PTHR32387">
    <property type="entry name" value="WU:FJ29H11"/>
    <property type="match status" value="1"/>
</dbReference>
<dbReference type="InterPro" id="IPR052957">
    <property type="entry name" value="Auxin_embryo_med"/>
</dbReference>
<dbReference type="SUPFAM" id="SSF55874">
    <property type="entry name" value="ATPase domain of HSP90 chaperone/DNA topoisomerase II/histidine kinase"/>
    <property type="match status" value="1"/>
</dbReference>
<protein>
    <submittedName>
        <fullName evidence="1">Uu.00g060500.m01.CDS01</fullName>
    </submittedName>
</protein>
<organism evidence="1 2">
    <name type="scientific">Anthostomella pinea</name>
    <dbReference type="NCBI Taxonomy" id="933095"/>
    <lineage>
        <taxon>Eukaryota</taxon>
        <taxon>Fungi</taxon>
        <taxon>Dikarya</taxon>
        <taxon>Ascomycota</taxon>
        <taxon>Pezizomycotina</taxon>
        <taxon>Sordariomycetes</taxon>
        <taxon>Xylariomycetidae</taxon>
        <taxon>Xylariales</taxon>
        <taxon>Xylariaceae</taxon>
        <taxon>Anthostomella</taxon>
    </lineage>
</organism>
<dbReference type="InterPro" id="IPR036890">
    <property type="entry name" value="HATPase_C_sf"/>
</dbReference>
<dbReference type="EMBL" id="CAUWAG010000013">
    <property type="protein sequence ID" value="CAJ2510150.1"/>
    <property type="molecule type" value="Genomic_DNA"/>
</dbReference>
<comment type="caution">
    <text evidence="1">The sequence shown here is derived from an EMBL/GenBank/DDBJ whole genome shotgun (WGS) entry which is preliminary data.</text>
</comment>
<sequence>MAPAGTRPASREEADAHIAAIRAKSLQHSTDVDDPVISSLQNALLILSQQKCPEPIQILRELIYNADDNNHSPKPCSISFHLEERSDEQHILHVEYNEDGFSLEDVTALCALGKPRNGTRVPRKRKARNGEKGGTGFKSVFHVANIVEIHSGHFHFKFDCSTTLGALVPINLEPMRTNQEGAYTRISLYLDSKTIYDTFLTELNSFDNKTLLLLNFDRLTIQTESRHTLHSTTFGLKGPPGRVISITEQDFLTGKLDTSRYIFFDEIIEVIDTRFGFGFRKIHLVAAFPWLENRPLATPQSTYTFLPMGSFGWKFIIHGNFLLNPHDGRFENGNKWNSTIISHIRELVVQSIQTLADTGVHRYWYRWLGGDFEHGEVWNTIHDNILTGLKD</sequence>
<evidence type="ECO:0000313" key="2">
    <source>
        <dbReference type="Proteomes" id="UP001295740"/>
    </source>
</evidence>
<dbReference type="Gene3D" id="3.30.565.10">
    <property type="entry name" value="Histidine kinase-like ATPase, C-terminal domain"/>
    <property type="match status" value="1"/>
</dbReference>
<proteinExistence type="predicted"/>
<keyword evidence="2" id="KW-1185">Reference proteome</keyword>
<gene>
    <name evidence="1" type="ORF">KHLLAP_LOCUS10618</name>
</gene>
<name>A0AAI8VLP9_9PEZI</name>
<reference evidence="1" key="1">
    <citation type="submission" date="2023-10" db="EMBL/GenBank/DDBJ databases">
        <authorList>
            <person name="Hackl T."/>
        </authorList>
    </citation>
    <scope>NUCLEOTIDE SEQUENCE</scope>
</reference>
<dbReference type="PANTHER" id="PTHR32387:SF0">
    <property type="entry name" value="PROTEIN NO VEIN"/>
    <property type="match status" value="1"/>
</dbReference>
<dbReference type="AlphaFoldDB" id="A0AAI8VLP9"/>
<dbReference type="Proteomes" id="UP001295740">
    <property type="component" value="Unassembled WGS sequence"/>
</dbReference>